<protein>
    <submittedName>
        <fullName evidence="2">Uncharacterized protein</fullName>
    </submittedName>
</protein>
<dbReference type="AlphaFoldDB" id="A0A7S3K2C6"/>
<name>A0A7S3K2C6_9STRA</name>
<evidence type="ECO:0000256" key="1">
    <source>
        <dbReference type="SAM" id="MobiDB-lite"/>
    </source>
</evidence>
<feature type="region of interest" description="Disordered" evidence="1">
    <location>
        <begin position="54"/>
        <end position="93"/>
    </location>
</feature>
<gene>
    <name evidence="2" type="ORF">ALAG00032_LOCUS12081</name>
</gene>
<sequence length="218" mass="23830">MDCKDGMIDYSKTPEASSRKKVFQEMTEKLYYHSSVASILSDTNENLEPLRGEFIRGRPKNKPGLHHGDIVSWQTPRASSPEKQEAGSSTFPIRALSLKTKKQGPSVIEKQSSFRYNDWGHATPQEQQQEMDQAFGVKRSSTLKQVAYAGAGGHLSWPVPAPAQSPSVSTGGGVVGTRALKDVLQIQPPPQPIVSKHQVPSSSTSTPISLKAYLETNK</sequence>
<evidence type="ECO:0000313" key="2">
    <source>
        <dbReference type="EMBL" id="CAE0371299.1"/>
    </source>
</evidence>
<accession>A0A7S3K2C6</accession>
<dbReference type="EMBL" id="HBIJ01018320">
    <property type="protein sequence ID" value="CAE0371299.1"/>
    <property type="molecule type" value="Transcribed_RNA"/>
</dbReference>
<organism evidence="2">
    <name type="scientific">Aureoumbra lagunensis</name>
    <dbReference type="NCBI Taxonomy" id="44058"/>
    <lineage>
        <taxon>Eukaryota</taxon>
        <taxon>Sar</taxon>
        <taxon>Stramenopiles</taxon>
        <taxon>Ochrophyta</taxon>
        <taxon>Pelagophyceae</taxon>
        <taxon>Pelagomonadales</taxon>
        <taxon>Aureoumbra</taxon>
    </lineage>
</organism>
<reference evidence="2" key="1">
    <citation type="submission" date="2021-01" db="EMBL/GenBank/DDBJ databases">
        <authorList>
            <person name="Corre E."/>
            <person name="Pelletier E."/>
            <person name="Niang G."/>
            <person name="Scheremetjew M."/>
            <person name="Finn R."/>
            <person name="Kale V."/>
            <person name="Holt S."/>
            <person name="Cochrane G."/>
            <person name="Meng A."/>
            <person name="Brown T."/>
            <person name="Cohen L."/>
        </authorList>
    </citation>
    <scope>NUCLEOTIDE SEQUENCE</scope>
    <source>
        <strain evidence="2">CCMP1510</strain>
    </source>
</reference>
<proteinExistence type="predicted"/>